<dbReference type="InterPro" id="IPR038757">
    <property type="entry name" value="BRAP"/>
</dbReference>
<reference evidence="1" key="1">
    <citation type="submission" date="2018-11" db="EMBL/GenBank/DDBJ databases">
        <authorList>
            <person name="Alioto T."/>
            <person name="Alioto T."/>
        </authorList>
    </citation>
    <scope>NUCLEOTIDE SEQUENCE</scope>
</reference>
<gene>
    <name evidence="1" type="ORF">MGAL_10B025587</name>
</gene>
<keyword evidence="2" id="KW-1185">Reference proteome</keyword>
<accession>A0A8B6CFU7</accession>
<dbReference type="Proteomes" id="UP000596742">
    <property type="component" value="Unassembled WGS sequence"/>
</dbReference>
<evidence type="ECO:0000313" key="1">
    <source>
        <dbReference type="EMBL" id="VDI04754.1"/>
    </source>
</evidence>
<dbReference type="EMBL" id="UYJE01001738">
    <property type="protein sequence ID" value="VDI04754.1"/>
    <property type="molecule type" value="Genomic_DNA"/>
</dbReference>
<dbReference type="OrthoDB" id="10059103at2759"/>
<dbReference type="AlphaFoldDB" id="A0A8B6CFU7"/>
<organism evidence="1 2">
    <name type="scientific">Mytilus galloprovincialis</name>
    <name type="common">Mediterranean mussel</name>
    <dbReference type="NCBI Taxonomy" id="29158"/>
    <lineage>
        <taxon>Eukaryota</taxon>
        <taxon>Metazoa</taxon>
        <taxon>Spiralia</taxon>
        <taxon>Lophotrochozoa</taxon>
        <taxon>Mollusca</taxon>
        <taxon>Bivalvia</taxon>
        <taxon>Autobranchia</taxon>
        <taxon>Pteriomorphia</taxon>
        <taxon>Mytilida</taxon>
        <taxon>Mytiloidea</taxon>
        <taxon>Mytilidae</taxon>
        <taxon>Mytilinae</taxon>
        <taxon>Mytilus</taxon>
    </lineage>
</organism>
<dbReference type="PANTHER" id="PTHR35259">
    <property type="entry name" value="BOMBESIN RECEPTOR-ACTIVATED PROTEIN C6ORF89"/>
    <property type="match status" value="1"/>
</dbReference>
<dbReference type="Gene3D" id="2.60.120.650">
    <property type="entry name" value="Cupin"/>
    <property type="match status" value="1"/>
</dbReference>
<evidence type="ECO:0000313" key="2">
    <source>
        <dbReference type="Proteomes" id="UP000596742"/>
    </source>
</evidence>
<comment type="caution">
    <text evidence="1">The sequence shown here is derived from an EMBL/GenBank/DDBJ whole genome shotgun (WGS) entry which is preliminary data.</text>
</comment>
<name>A0A8B6CFU7_MYTGA</name>
<dbReference type="SUPFAM" id="SSF51197">
    <property type="entry name" value="Clavaminate synthase-like"/>
    <property type="match status" value="1"/>
</dbReference>
<sequence>MYFFYPLYEWIQIHNNDCLVKNPLFVDQYLTEEDCQLCSRITDVKRISDLTEVQFVEEFMQTGQHVIVKDGMRDWPESMTSLTIGKIKEIYLKDPAFFDSEPCDLSTNLPYRDVDEFMEEENKIKQGYFISWTNCIKQTSKAMRRFYKRPYFIPSSVEMFEQNFIYFSKKYKQKEIVEFKTETAIIILLQLKGRSTFNIFPEDLCNTSCIPIQDTLSEGQILIAMNTHKVWTLDIQGTDGEENIAIGIEGNFN</sequence>
<proteinExistence type="predicted"/>
<protein>
    <submittedName>
        <fullName evidence="1">Uncharacterized protein</fullName>
    </submittedName>
</protein>